<dbReference type="Pfam" id="PF00652">
    <property type="entry name" value="Ricin_B_lectin"/>
    <property type="match status" value="1"/>
</dbReference>
<dbReference type="InterPro" id="IPR035992">
    <property type="entry name" value="Ricin_B-like_lectins"/>
</dbReference>
<evidence type="ECO:0000259" key="2">
    <source>
        <dbReference type="SMART" id="SM00458"/>
    </source>
</evidence>
<feature type="compositionally biased region" description="Basic and acidic residues" evidence="1">
    <location>
        <begin position="6466"/>
        <end position="6483"/>
    </location>
</feature>
<feature type="compositionally biased region" description="Basic and acidic residues" evidence="1">
    <location>
        <begin position="5824"/>
        <end position="5841"/>
    </location>
</feature>
<feature type="compositionally biased region" description="Low complexity" evidence="1">
    <location>
        <begin position="1323"/>
        <end position="1337"/>
    </location>
</feature>
<feature type="domain" description="Ricin B lectin" evidence="2">
    <location>
        <begin position="213"/>
        <end position="350"/>
    </location>
</feature>
<feature type="region of interest" description="Disordered" evidence="1">
    <location>
        <begin position="4215"/>
        <end position="4244"/>
    </location>
</feature>
<feature type="compositionally biased region" description="Basic and acidic residues" evidence="1">
    <location>
        <begin position="6079"/>
        <end position="6101"/>
    </location>
</feature>
<feature type="region of interest" description="Disordered" evidence="1">
    <location>
        <begin position="1321"/>
        <end position="1348"/>
    </location>
</feature>
<feature type="region of interest" description="Disordered" evidence="1">
    <location>
        <begin position="5437"/>
        <end position="5467"/>
    </location>
</feature>
<sequence length="6893" mass="752155">MSLQFPLSWFFIKNSNGLVITASKNADGANVVIATLRNNDPNSQLWRHEGDGLLVNKESGLVMDVAKGSLKAGAEIIQAKTENSQKFEISKDGHICVQGKPSLVLGIKESFFSRNEGLHVHLQAASKRSNAQHWNFVLPVVKSSSTTSSAQLKRSSSSSTVGSSAAAAGAKPLSKGISQIKEDDARSVVSSSTSSSLGQDENHSLPAGTFPDTPFFLKSKHTGLFIGLEAASMSQAGGRLVIDTLHKSGGYDSQLWTYEKATSRIINKHSGMVLDLESLKDDAYACQSKPRDGNKHQEWCLSVNNEVCLKHDESWVLGIKESWFSTAREGAHIHIQKKTKLQDTQRFTIVLPIYKKKTVEQASEQQQGTFPDGWFFVKNQASGEIVTATDDLDIIVGKLDTSNYSRQLWRYKNGFLINKASGKVLDVRGDAIASGAAICHYDQKKKHNDNQMWALTSEGFIYVQSQASLVIAVKERDGKSYIHLADKSSTENKAQRWNFVLPVFKKKQDTARSVATTTTTTKTIKKTITYRYAQYPSGWFFIKAFVKHSTKEKPLVLTAVKESNSIAIAALDRENWQTQLWTYVDGALISYANHLAIDVSNVAEGSSLKLAERESKPRRQRWMLTIDGYLVNSMEQTLVLAPQAAEQDGKYELSMVDHRTYEKEHSWGLLLPEMSTQNQIQILVRWTIAHLKEWSAKSSNMRTVSQLAYWPEDEFVISDADGYALAPHKAEAYSLVSLTRMEGADAENFKWKYDGGYLLHVATGLVLHADDRLHHGSKLILRSKLMNGNTADDRQLWTLKTNGSIVSSSYHYIGLSLVRHGEGYSVELCDYKKYRKHHYDWTLSYAKYERRYSEIHKREILVIITMYKIILNWRNASSKASSTTHKLVTQKYGIFPKDPFFIRSKHDKSLVVTAKTTSQGEKLVLAKIDYKNYKKQLWTSDPSDGSLDNVETKLVMDVAGGKLMPGCNVIQYHEKHMWRSRKNQQWGLSVDGHIHPLSRPSLALSPKNDEAKEGATLQLQKRGALSADYQQWTFAVPVFGKSQQHASISRSSTVIEDVGDASLEYADRERYERVEKRTIVRRWGVFPSGDLFIRIRHGSERLALTVEKQEGEDVKEYPVTVRALNFKEYKWQLWRYEEGHLINVQTGLALDSATLREVLLEYGLKTQLFVRAVSEAESQYWSMGVDGEIHLRGNERMVVGVASEERASFAGAQVGLKQLRVSKTEQAGKQHVVLHSESWMQWGFSKPIYGTVSTASQVAEIKETEEQKITVDECDESDNESDDESDYEDDDDASTVYDTDTDSVASLDVTSSIGKNKLKETLSSSTRSVKSNSSRSSRSSRKDSFTSSDDYVPTGFERVVRYKTHHGGFPTAGYFIIKNDLHGYVLDIDGAANDGSNIVLSQLRSTDFASQLWSFRDGFLINLKGQTLVLDASESDNLTAGERLHLSTRSGSSADDQQWEFSSEGLVYLRAKRTLVLSLKELKRGSHSKIDVFIQEEKTHGNLKNGARPEQRWEILVPSLIPVEKKETGVKIVQAGKKVVSSPTTTTATAAAAAATAVVTSMFTMRWLRETLRYKITTHDAWPSSQCFFIRMGADNAFLAAGTQKGEVGVYVLNDKVDYKLFLWVYIDGYLVNYKYMQRLVYIVKSRQWVLSDSNDTAEQTCHISTNGLLTIRIRTTIYYLRIVRHASGHFELDVTEDEKSAQSATESLLELHTPTFANNDHEHDVKAFYTAASAYAAKQKLTAYKTMTLTVQRAIFPANDCFFVKVDDGKNSDLVLAASKAAPGASLSVEKISYTNFRTQLWTFRDGLLYNYGTQMVMSIQGGIAPWAKIGLHLKTTASLKWFLTADGMIRLQGYPGLSLGFRADKLVNSTALVLAPVADSSEHAIRWKFAVPVFGKKKVAAATGSSSTTTEVAAAVGQQHHQSVSNVDMELDTVDEVHAEIDNTTTTTTTEESSKNLKKVVISAEIWTITLRWRMYLIRRLRQCKTKAELVATIEECKRVLYRGLDNEHGAADLTVVEHVKHVLHLQLFEAILTKVKSHKDNDTISFEELGIQSIVDNTYGEIQSSVDQESRTELGLVDTTTTQVISKKEESRYAKEQVLVGVTTISITVRYWLVSLRKKLIQAKKNGASDQELKKIIEQEHQQLKTEIDTTRTSVQSSESWKLVGTTVHGSVTGVLDRIDKQVQHVVSTTTFEEQHLVGLIEESENALGTEVEDCQHAILSHDEQQQEDKTVVVVEKAEKEAILDHVSTELAETKTRITSWYAHLVREITACYEDKEQQSNAKENALIITESAQITLTGMLEEVKLSLRKQSVGLSVVERRRIEYQIETIRASILAYLLRFKRYAEVENVTDESVRKYLKLSFGSTERLDVAEQFDQVMYKIDDRKKAHKHKDTIKAGAAVAAGAVTIAVAAEEIRGYVVDWFSRLNRRVSDRIKQGGENVKQDVDVIVAEAQSELKTHVDTKKQACTHLTTTTAEETVSFEQAFGWIETTTGRHTEQLKIIATKSEDVNVIEQELTKLSETAVQQVNDTTDKCKAGVIVTSDEITKTVGHKESTHVDVIHNDKQAVTFIEETTTTVYTWFYGIIGRVSKQGAKVEEIESSEQELTVIIDQAKAKFESDTKLERRTYYIEALEALRAKASIRFKEVKQIAASEDTTQIAKLENVASSFKQETITHCDRVKKGDSITAIVGDVEHAKKPEHHDKEHHHSKIGIAAGIGGAIAAGVAGAAIVHHHDKKEADDHKEHQSQDHVHKDTGAVIEKTKVESDKKTDVEKITTETGAIAIGKVEKTTETGKETSTVEVDTGKKISEHDHTIGKVVAGTVVTGGVIAVGAATHVKKTISSWLAKLKFDVAECVEQGGDQKQVEAIVAKANADIEVQLQETYKKTETINASTVVKEQLIASAESAKKAALKSSAQVQAVTVEVVSSGKATGESVKERIDTIIKSSEQEIHTELEKVDTGLVIEVEHKEAEVEVTKPVHKIEETKTEVVKEETHVHKDTKPETIDKKPAHEHHEKEHHHSKHEIVAGIGGAALLAGAAAAGVAIAHHHDKKKDDKHDQHHSEDHVHKDTGAVTEKTKVEAEVEKTKVESGKETEVEKVTTETGTIAIGKVEKTTETGKETSTVEVDTGKKVSEHDHTIGKVVAGTVVTGGVIAVGAATHVKKTISSWLAKLKFDVAECVEQGGDQKQVEAIVAKANADIEVQLQETCKKTETTSASKVVKEQLITSTELAKKAALKSSAQVQAVTVEIVSSGKATGESVKERIDTIITSSEQEVHTELEKVDSALVIEVEHKETEVEVTKPVRTVEETKTEVTKEETHVHKDTKPETTVKKPASDHHVGKVVAGTIVGTGVVAVGAATYVKKSISSWLAKLKSDVAECVEQGGDQKQVEAIVAEANAKIETELKETCKKAESSGASAAVKEQIIASTELTKKVVLETTAQVQVIGVEAITSGDTSVDTLKDRLTGVIESSEKKVHEHVDKVDTSVEIEVEHHKATEIIKHDQHKQQHIAGEVATGVVTIGVVEHVKTTVISWLAKLKSDVATCIEQGGDEKDIQAIVSKANAEIDVQLKNTCDKTKNSNSSASVKEQIITTTEWAKKTVLEGSAQVQTVSVEVATSGGRKSAIDVEERLSGLIESAKQKVHTELDKCDSSVQVDVEKSEISIIKPTHEQKIIKDSQAGEATTVVVGDKTTTITKEEDIIVGKVDKHHPSETKKPAEEHHHSKLGIAAGVGGAIVAGGAAAAITHHHHEKKQGDKHKDDHPQDHVHKHTGVAVEKTKVESEVEKTKVESGKQTEVEKHADVEKVTTETGAIAIGKVEKPTETGKETGKKVSEHDHTIGKVVAGTVVTGGVIAVGAATHVKKTISSWLAKLKFDVAECVEQGGDQKQVEAIVAKANADIEVQLQETCKKTEITSASKVVKEQLIASTELAKKAALKSSAQVQAVTVEVVSSGKATGESVKERIDTIITSSEQEVHTELEKVDSGLVIEVEHKDTEVQVTKPVHTVEETKTEVIKEETHVHKDTRPEAIVKKPADDHHVGKVVAGTVVAGGVVAVGAATYVKKTISSWLAKLKSDVAECVEQGGDQKHVEAIVAKANADIEVQLQETYKKTETINASTVVKEQLIASTELAKKAALKSSAQVQAVTVEVVSSGKATGESVKERIDTIIKSSEQEVHTELEKVDSELVIEVEHKETEVEVTKPVHKVEETKTEVIKEETHVHKDTKPETTVKKPAQEHHEKEHHHSKLGIAAGIGGAIAAGVAGAAIIHHHDKKEADDHKEHQSQDHVHKDTAVVVDKTKIESEIEKTKVESGKETEVQKHVDVEKVTTETGAIATGKVEKTTETGAIAIGKVEKTTETGKETDKKVSEHDHTVGKVVAGTVATGGVIAVGAATHVKKTISSWLAKLKFDVAECVEQGGDQKQVEAIVAKANADIEVQLQETCKKTEVTGASKVVKEQLIASTELAKKAALKSSAQVQAVTVEVVSSGKATGESVKERIDTIITSSEQEVHTELEKVDSALVIEVEHKETEVEVTKPVHKVEETKTEVTKEETHVHKDTKPETTVKKPASDHYVGKVVAGTIVGTGVVAVGAATYVKSSVSSWLAKLKDDVAACIERGGDQKEVEIIVAEANAKIETELKETCKKAESSGVSAEVKEQIIASTELTKKVVLETTAQVQTIGVEVITSGGSSVDTLKDRLTGVIESSEKKVHEHVDKVDTSVEIEVEDHKINEIVKHDQGKQVVIGEAVATVGVVEYVKTTVSSWLAKLKSDVATCVEQGGDEQQVQAIVSKANAEIELQLKDTCNKTEGSNASAIIKEQIVSTTEWAKKTALESSAEAQSIAVDVINTGEDKRADTIHKRLSDVIVTTKEKVHTELGKCDSTLEIEVEHIQKIKEDVVLSKPAKESHVIAVTKEQEAVVGNVEKQQQPQEHHDKEHHHSKIGIAAGIGGAIAAGVAGAAIIHHHDKKEADDHKDHQSQDHVHKDTGVVVEKTKVESEIEKTKVESGKKTEVEKHADIKKVTTETGAIAIGKVEKTTETGKETGTVEVDTGKKVSEHDHTVGKVVAGTVVTGGVVAVGAATHVKKTISSWLAKLKFDVAQCVEQGGDQKQVEAIVAKANADIEVQLQETCKKTEVTGASKVVKEQLIASTELAKKAALKSSAQVQAVTVEVVSSGKATGESVKERIDTIITSSEQEVHTELEKVDSGLVIEVEHKDTEVDVTKPVHKVEETKTEVVKEEVHLHKDTKPEAIVKKPAGDHHVGKVVAGTVVAGGVIAVGAATHVKKTISSWLAKLKFDVAECVEQGGDQKQVEAIVAQANADIEVQLQETYKKTETTSASTVVKEQLIASTELAKKAALKSSAQVQAVTVEVVSSGKATGESVKDRIDTIIKSSEQEVHTELERVDNGLMIEVEHKEADIEVTKPVHKIEETKTEVIKEEVHVHKDTKPETITKKPAQEHHEKEHHHSKHDIVAGIGGAALLAGAAAAGVAIAHHHDKKDDKHDQHHSEDHVHKDTAAVIEKTKVEAEVEKTKVEAEVEETKVESDKKADVEKVTTETGAIVIGKVEKTTETGKETGTVEVDTGKKVSEHDHTVGKVVAGTVVTGGAIAVGAATHVKKTISSWLAKLKFDVAECVEQGGDQKQVEAIVAKANADIEVQLQETCKKTEVTGASKVVKEQLIASTELAKKAALKSSAQVQAVTVEAVSSGKATGESVKERIDTIITSSEQEVHTELEKVDSELVIEVEHKETEVEVTKPVHKVEETKTEVIKEEVHLHKDTKPETTVKKPAQEHHEKEHHHSKLGIAAGIGGAIAAGVAGAAIIHHHDKKEADDHKEHQSQDHVHKDTAVVVDKTKIESAIEKTKVESGKETEVQKHVDVEKITTETGAIATGKVGKTTETGAIAIGKVVAGTVVAGGVIAVGAATHVKKTISSWLAKLKFDVAECVEQGGDQKQVEAIVAQANADIEVQLQETYKKTETTSASTVVKEQLIASTELAKKAALKSSAQVQAVTVEVVSSGKATGESVKDRIDTIIKSSEQEVHTELERVDNGLMIEVEHKEADIEVTKPVHKIEETKTEVIKEEVHVHKDTKPETITKKPAQEHHEKEHHHSKHDIVAGIGGAALLAGAAAAGVAIAHHHDKKDDKHDQHHSEDHVHKDTAAVIEKTKVEAEVEKTKVEAEVEETKVESDKKADVEKVTTETGAIVIGKVEKTTETGKETGTVEVDTGKKVSEHDHTVGKVVAGTVVTGGAIAVGAATHVKKTISSWLAKLKFDVAECVEQGGDQKQVEAIVAKANADIEVQLQETCKKTEVTGASKVVKEQLIASTELAKKAALKSSAQVQAVTVEAVSSGKATGESVKERIDTIITSSEQEVHTELEKVDSELVIEVEHKETEVEVTKPVHKVEETKTEVIKEEVHLHKDTKPETTVKKPAQEHHEKEHHHSKLGIAAGIGGAIAAGVAGAAIIHHHDKKEADDHKEHQSQDHVHKDTAVVVDKTKIESAIEKTKVESGKETEVQKHVDVEKITTETGAIATGKVGKTTETGAIAIGKVEKTTETGKETDKKVSEHDHTVGKVVAGTVATGGVIAVGAATHVKKTISSWLAKLKFDVAECVEQGGDQKQVEAIVAKANADIEVQLQETCKKTEVTGASKVVKEQLIASTELAKKAALKSAAQVQAVTVEVVSSGKATGESVKERIDTIITSSEQEVHTELEKVDSELVIEVEHKETEVEVTKPVHKVEETKTEVIKEETHLHKDTKPETTVKKPASDHHVGKVVAGTIVGTGVVAVGAATYIKSSYNYHLRTIVLLHPISHVNATNALIRLSWTEWQAHGLQHPTTTPAFRDTARYLVHSFTATNQYQQQLHGSFQSSAGLAMVMRTPGILLWLLGTSLAEDVLKQ</sequence>
<feature type="compositionally biased region" description="Low complexity" evidence="1">
    <location>
        <begin position="187"/>
        <end position="196"/>
    </location>
</feature>
<dbReference type="STRING" id="1263082.A0A068RG00"/>
<feature type="compositionally biased region" description="Acidic residues" evidence="1">
    <location>
        <begin position="1272"/>
        <end position="1293"/>
    </location>
</feature>
<gene>
    <name evidence="3" type="ORF">LCOR_00840.1</name>
</gene>
<name>A0A068RG00_9FUNG</name>
<feature type="compositionally biased region" description="Basic and acidic residues" evidence="1">
    <location>
        <begin position="5771"/>
        <end position="5791"/>
    </location>
</feature>
<feature type="domain" description="Ricin B lectin" evidence="2">
    <location>
        <begin position="8"/>
        <end position="137"/>
    </location>
</feature>
<evidence type="ECO:0000313" key="4">
    <source>
        <dbReference type="Proteomes" id="UP000027586"/>
    </source>
</evidence>
<feature type="region of interest" description="Disordered" evidence="1">
    <location>
        <begin position="1263"/>
        <end position="1301"/>
    </location>
</feature>
<feature type="compositionally biased region" description="Basic and acidic residues" evidence="1">
    <location>
        <begin position="5495"/>
        <end position="5514"/>
    </location>
</feature>
<evidence type="ECO:0000256" key="1">
    <source>
        <dbReference type="SAM" id="MobiDB-lite"/>
    </source>
</evidence>
<feature type="region of interest" description="Disordered" evidence="1">
    <location>
        <begin position="6464"/>
        <end position="6483"/>
    </location>
</feature>
<organism evidence="3 4">
    <name type="scientific">Lichtheimia corymbifera JMRC:FSU:9682</name>
    <dbReference type="NCBI Taxonomy" id="1263082"/>
    <lineage>
        <taxon>Eukaryota</taxon>
        <taxon>Fungi</taxon>
        <taxon>Fungi incertae sedis</taxon>
        <taxon>Mucoromycota</taxon>
        <taxon>Mucoromycotina</taxon>
        <taxon>Mucoromycetes</taxon>
        <taxon>Mucorales</taxon>
        <taxon>Lichtheimiaceae</taxon>
        <taxon>Lichtheimia</taxon>
    </lineage>
</organism>
<feature type="compositionally biased region" description="Basic and acidic residues" evidence="1">
    <location>
        <begin position="3054"/>
        <end position="3102"/>
    </location>
</feature>
<feature type="compositionally biased region" description="Basic and acidic residues" evidence="1">
    <location>
        <begin position="4215"/>
        <end position="4239"/>
    </location>
</feature>
<feature type="region of interest" description="Disordered" evidence="1">
    <location>
        <begin position="6413"/>
        <end position="6438"/>
    </location>
</feature>
<feature type="region of interest" description="Disordered" evidence="1">
    <location>
        <begin position="6744"/>
        <end position="6764"/>
    </location>
</feature>
<feature type="compositionally biased region" description="Basic and acidic residues" evidence="1">
    <location>
        <begin position="2989"/>
        <end position="3017"/>
    </location>
</feature>
<dbReference type="Gene3D" id="2.80.10.50">
    <property type="match status" value="7"/>
</dbReference>
<feature type="compositionally biased region" description="Basic and acidic residues" evidence="1">
    <location>
        <begin position="3776"/>
        <end position="3800"/>
    </location>
</feature>
<feature type="region of interest" description="Disordered" evidence="1">
    <location>
        <begin position="5489"/>
        <end position="5514"/>
    </location>
</feature>
<dbReference type="Proteomes" id="UP000027586">
    <property type="component" value="Unassembled WGS sequence"/>
</dbReference>
<feature type="compositionally biased region" description="Basic and acidic residues" evidence="1">
    <location>
        <begin position="5437"/>
        <end position="5459"/>
    </location>
</feature>
<feature type="compositionally biased region" description="Basic and acidic residues" evidence="1">
    <location>
        <begin position="6413"/>
        <end position="6433"/>
    </location>
</feature>
<proteinExistence type="predicted"/>
<dbReference type="SMART" id="SM00458">
    <property type="entry name" value="RICIN"/>
    <property type="match status" value="5"/>
</dbReference>
<feature type="region of interest" description="Disordered" evidence="1">
    <location>
        <begin position="3047"/>
        <end position="3102"/>
    </location>
</feature>
<comment type="caution">
    <text evidence="3">The sequence shown here is derived from an EMBL/GenBank/DDBJ whole genome shotgun (WGS) entry which is preliminary data.</text>
</comment>
<feature type="domain" description="Ricin B lectin" evidence="2">
    <location>
        <begin position="1372"/>
        <end position="1516"/>
    </location>
</feature>
<feature type="domain" description="Ricin B lectin" evidence="2">
    <location>
        <begin position="373"/>
        <end position="500"/>
    </location>
</feature>
<feature type="region of interest" description="Disordered" evidence="1">
    <location>
        <begin position="2989"/>
        <end position="3025"/>
    </location>
</feature>
<protein>
    <recommendedName>
        <fullName evidence="2">Ricin B lectin domain-containing protein</fullName>
    </recommendedName>
</protein>
<feature type="region of interest" description="Disordered" evidence="1">
    <location>
        <begin position="6131"/>
        <end position="6156"/>
    </location>
</feature>
<feature type="region of interest" description="Disordered" evidence="1">
    <location>
        <begin position="6079"/>
        <end position="6109"/>
    </location>
</feature>
<dbReference type="SUPFAM" id="SSF50370">
    <property type="entry name" value="Ricin B-like lectins"/>
    <property type="match status" value="7"/>
</dbReference>
<feature type="region of interest" description="Disordered" evidence="1">
    <location>
        <begin position="5771"/>
        <end position="5796"/>
    </location>
</feature>
<feature type="region of interest" description="Disordered" evidence="1">
    <location>
        <begin position="3743"/>
        <end position="3800"/>
    </location>
</feature>
<keyword evidence="4" id="KW-1185">Reference proteome</keyword>
<reference evidence="3" key="1">
    <citation type="submission" date="2013-08" db="EMBL/GenBank/DDBJ databases">
        <title>Gene expansion shapes genome architecture in the human pathogen Lichtheimia corymbifera: an evolutionary genomics analysis in the ancient terrestrial Mucorales (Mucoromycotina).</title>
        <authorList>
            <person name="Schwartze V.U."/>
            <person name="Winter S."/>
            <person name="Shelest E."/>
            <person name="Marcet-Houben M."/>
            <person name="Horn F."/>
            <person name="Wehner S."/>
            <person name="Hoffmann K."/>
            <person name="Riege K."/>
            <person name="Sammeth M."/>
            <person name="Nowrousian M."/>
            <person name="Valiante V."/>
            <person name="Linde J."/>
            <person name="Jacobsen I.D."/>
            <person name="Marz M."/>
            <person name="Brakhage A.A."/>
            <person name="Gabaldon T."/>
            <person name="Bocker S."/>
            <person name="Voigt K."/>
        </authorList>
    </citation>
    <scope>NUCLEOTIDE SEQUENCE [LARGE SCALE GENOMIC DNA]</scope>
    <source>
        <strain evidence="3">FSU 9682</strain>
    </source>
</reference>
<accession>A0A068RG00</accession>
<feature type="region of interest" description="Disordered" evidence="1">
    <location>
        <begin position="3311"/>
        <end position="3338"/>
    </location>
</feature>
<feature type="domain" description="Ricin B lectin" evidence="2">
    <location>
        <begin position="898"/>
        <end position="1035"/>
    </location>
</feature>
<feature type="compositionally biased region" description="Basic and acidic residues" evidence="1">
    <location>
        <begin position="3753"/>
        <end position="3766"/>
    </location>
</feature>
<dbReference type="PROSITE" id="PS50231">
    <property type="entry name" value="RICIN_B_LECTIN"/>
    <property type="match status" value="5"/>
</dbReference>
<feature type="region of interest" description="Disordered" evidence="1">
    <location>
        <begin position="181"/>
        <end position="206"/>
    </location>
</feature>
<evidence type="ECO:0000313" key="3">
    <source>
        <dbReference type="EMBL" id="CDH49078.1"/>
    </source>
</evidence>
<dbReference type="VEuPathDB" id="FungiDB:LCOR_00840.1"/>
<dbReference type="CDD" id="cd23454">
    <property type="entry name" value="beta-trefoil_Ricin_GllA-1"/>
    <property type="match status" value="3"/>
</dbReference>
<dbReference type="EMBL" id="CBTN010000002">
    <property type="protein sequence ID" value="CDH49078.1"/>
    <property type="molecule type" value="Genomic_DNA"/>
</dbReference>
<feature type="compositionally biased region" description="Basic and acidic residues" evidence="1">
    <location>
        <begin position="6137"/>
        <end position="6156"/>
    </location>
</feature>
<dbReference type="OrthoDB" id="40579at2759"/>
<feature type="region of interest" description="Disordered" evidence="1">
    <location>
        <begin position="5822"/>
        <end position="5841"/>
    </location>
</feature>
<dbReference type="InterPro" id="IPR000772">
    <property type="entry name" value="Ricin_B_lectin"/>
</dbReference>